<evidence type="ECO:0000256" key="1">
    <source>
        <dbReference type="SAM" id="SignalP"/>
    </source>
</evidence>
<feature type="signal peptide" evidence="1">
    <location>
        <begin position="1"/>
        <end position="27"/>
    </location>
</feature>
<proteinExistence type="predicted"/>
<gene>
    <name evidence="2" type="ORF">GCM10011282_07870</name>
</gene>
<sequence length="150" mass="18428">MEIQVIRNRLISIICLCVAGISLSAQASNGYDRYDGSNKYDRVHRSEHFERQVPHYERHRPKYAHVYYPSYRAYYSPHSRTWFWLEGARWRSGVRLPFHINLQVGGVPIQLSSAIPYYEHRYIERRYPRPIYIERDRHHHRHHDRHYRPW</sequence>
<keyword evidence="3" id="KW-1185">Reference proteome</keyword>
<accession>A0ABQ2X867</accession>
<organism evidence="2 3">
    <name type="scientific">Undibacterium macrobrachii</name>
    <dbReference type="NCBI Taxonomy" id="1119058"/>
    <lineage>
        <taxon>Bacteria</taxon>
        <taxon>Pseudomonadati</taxon>
        <taxon>Pseudomonadota</taxon>
        <taxon>Betaproteobacteria</taxon>
        <taxon>Burkholderiales</taxon>
        <taxon>Oxalobacteraceae</taxon>
        <taxon>Undibacterium</taxon>
    </lineage>
</organism>
<evidence type="ECO:0000313" key="2">
    <source>
        <dbReference type="EMBL" id="GGX04125.1"/>
    </source>
</evidence>
<dbReference type="RefSeq" id="WP_189344674.1">
    <property type="nucleotide sequence ID" value="NZ_BMYT01000001.1"/>
</dbReference>
<keyword evidence="1" id="KW-0732">Signal</keyword>
<dbReference type="Proteomes" id="UP000620127">
    <property type="component" value="Unassembled WGS sequence"/>
</dbReference>
<protein>
    <submittedName>
        <fullName evidence="2">Uncharacterized protein</fullName>
    </submittedName>
</protein>
<feature type="chain" id="PRO_5046770259" evidence="1">
    <location>
        <begin position="28"/>
        <end position="150"/>
    </location>
</feature>
<comment type="caution">
    <text evidence="2">The sequence shown here is derived from an EMBL/GenBank/DDBJ whole genome shotgun (WGS) entry which is preliminary data.</text>
</comment>
<name>A0ABQ2X867_9BURK</name>
<reference evidence="3" key="1">
    <citation type="journal article" date="2019" name="Int. J. Syst. Evol. Microbiol.">
        <title>The Global Catalogue of Microorganisms (GCM) 10K type strain sequencing project: providing services to taxonomists for standard genome sequencing and annotation.</title>
        <authorList>
            <consortium name="The Broad Institute Genomics Platform"/>
            <consortium name="The Broad Institute Genome Sequencing Center for Infectious Disease"/>
            <person name="Wu L."/>
            <person name="Ma J."/>
        </authorList>
    </citation>
    <scope>NUCLEOTIDE SEQUENCE [LARGE SCALE GENOMIC DNA]</scope>
    <source>
        <strain evidence="3">KCTC 23916</strain>
    </source>
</reference>
<evidence type="ECO:0000313" key="3">
    <source>
        <dbReference type="Proteomes" id="UP000620127"/>
    </source>
</evidence>
<dbReference type="EMBL" id="BMYT01000001">
    <property type="protein sequence ID" value="GGX04125.1"/>
    <property type="molecule type" value="Genomic_DNA"/>
</dbReference>